<feature type="transmembrane region" description="Helical" evidence="1">
    <location>
        <begin position="37"/>
        <end position="59"/>
    </location>
</feature>
<organism evidence="3 4">
    <name type="scientific">Streptomyces glebosus</name>
    <dbReference type="NCBI Taxonomy" id="249580"/>
    <lineage>
        <taxon>Bacteria</taxon>
        <taxon>Bacillati</taxon>
        <taxon>Actinomycetota</taxon>
        <taxon>Actinomycetes</taxon>
        <taxon>Kitasatosporales</taxon>
        <taxon>Streptomycetaceae</taxon>
        <taxon>Streptomyces</taxon>
    </lineage>
</organism>
<proteinExistence type="predicted"/>
<keyword evidence="1" id="KW-1133">Transmembrane helix</keyword>
<evidence type="ECO:0000259" key="2">
    <source>
        <dbReference type="Pfam" id="PF09990"/>
    </source>
</evidence>
<dbReference type="AlphaFoldDB" id="A0A640SYD1"/>
<dbReference type="EMBL" id="BLIO01000001">
    <property type="protein sequence ID" value="GFE15271.1"/>
    <property type="molecule type" value="Genomic_DNA"/>
</dbReference>
<comment type="caution">
    <text evidence="3">The sequence shown here is derived from an EMBL/GenBank/DDBJ whole genome shotgun (WGS) entry which is preliminary data.</text>
</comment>
<keyword evidence="4" id="KW-1185">Reference proteome</keyword>
<name>A0A640SYD1_9ACTN</name>
<dbReference type="Proteomes" id="UP000430079">
    <property type="component" value="Unassembled WGS sequence"/>
</dbReference>
<protein>
    <recommendedName>
        <fullName evidence="2">DUF2231 domain-containing protein</fullName>
    </recommendedName>
</protein>
<feature type="transmembrane region" description="Helical" evidence="1">
    <location>
        <begin position="71"/>
        <end position="90"/>
    </location>
</feature>
<dbReference type="Pfam" id="PF09990">
    <property type="entry name" value="DUF2231"/>
    <property type="match status" value="1"/>
</dbReference>
<evidence type="ECO:0000256" key="1">
    <source>
        <dbReference type="SAM" id="Phobius"/>
    </source>
</evidence>
<dbReference type="InterPro" id="IPR019251">
    <property type="entry name" value="DUF2231_TM"/>
</dbReference>
<reference evidence="3 4" key="1">
    <citation type="submission" date="2019-12" db="EMBL/GenBank/DDBJ databases">
        <title>Whole genome shotgun sequence of Streptomyces hygroscopicus subsp. glebosus NBRC 13786.</title>
        <authorList>
            <person name="Ichikawa N."/>
            <person name="Kimura A."/>
            <person name="Kitahashi Y."/>
            <person name="Komaki H."/>
            <person name="Tamura T."/>
        </authorList>
    </citation>
    <scope>NUCLEOTIDE SEQUENCE [LARGE SCALE GENOMIC DNA]</scope>
    <source>
        <strain evidence="3 4">NBRC 13786</strain>
    </source>
</reference>
<evidence type="ECO:0000313" key="3">
    <source>
        <dbReference type="EMBL" id="GFE15271.1"/>
    </source>
</evidence>
<accession>A0A640SYD1</accession>
<feature type="transmembrane region" description="Helical" evidence="1">
    <location>
        <begin position="131"/>
        <end position="152"/>
    </location>
</feature>
<feature type="domain" description="DUF2231" evidence="2">
    <location>
        <begin position="31"/>
        <end position="75"/>
    </location>
</feature>
<feature type="transmembrane region" description="Helical" evidence="1">
    <location>
        <begin position="102"/>
        <end position="124"/>
    </location>
</feature>
<keyword evidence="1" id="KW-0472">Membrane</keyword>
<gene>
    <name evidence="3" type="ORF">Sgleb_33180</name>
</gene>
<keyword evidence="1" id="KW-0812">Transmembrane</keyword>
<evidence type="ECO:0000313" key="4">
    <source>
        <dbReference type="Proteomes" id="UP000430079"/>
    </source>
</evidence>
<feature type="transmembrane region" description="Helical" evidence="1">
    <location>
        <begin position="186"/>
        <end position="205"/>
    </location>
</feature>
<sequence length="210" mass="22219">MLVKLEVVVMMDPPHEQAKRPVSAALAGPYGHPFHPILVTVPIGAWVGSLVFGIASHLVRDPDFLVRGARWLIAWVITALGGFYMLGTWLSRGGAKAGHSRLPVPVLFGHFALAAVGLVVWIGYVLTEKAALAWTAFGLLVPVALLGFTMLARWLPVHRARTAAATAASAGQQPEPAERHFPVPVVAGHGLFAVVTVVLVLLTALKIGGS</sequence>